<evidence type="ECO:0000313" key="2">
    <source>
        <dbReference type="Proteomes" id="UP001164929"/>
    </source>
</evidence>
<dbReference type="EMBL" id="JAQIZT010000001">
    <property type="protein sequence ID" value="KAJ7013413.1"/>
    <property type="molecule type" value="Genomic_DNA"/>
</dbReference>
<proteinExistence type="predicted"/>
<name>A0AAD6RQW7_9ROSI</name>
<gene>
    <name evidence="1" type="ORF">NC653_003178</name>
</gene>
<comment type="caution">
    <text evidence="1">The sequence shown here is derived from an EMBL/GenBank/DDBJ whole genome shotgun (WGS) entry which is preliminary data.</text>
</comment>
<sequence length="57" mass="6317">MEGGRGAPFAKAIRKHNSRLPLTINLMLIDSSLRQALRVIICTCGDIIYNSRLLFAS</sequence>
<organism evidence="1 2">
    <name type="scientific">Populus alba x Populus x berolinensis</name>
    <dbReference type="NCBI Taxonomy" id="444605"/>
    <lineage>
        <taxon>Eukaryota</taxon>
        <taxon>Viridiplantae</taxon>
        <taxon>Streptophyta</taxon>
        <taxon>Embryophyta</taxon>
        <taxon>Tracheophyta</taxon>
        <taxon>Spermatophyta</taxon>
        <taxon>Magnoliopsida</taxon>
        <taxon>eudicotyledons</taxon>
        <taxon>Gunneridae</taxon>
        <taxon>Pentapetalae</taxon>
        <taxon>rosids</taxon>
        <taxon>fabids</taxon>
        <taxon>Malpighiales</taxon>
        <taxon>Salicaceae</taxon>
        <taxon>Saliceae</taxon>
        <taxon>Populus</taxon>
    </lineage>
</organism>
<protein>
    <submittedName>
        <fullName evidence="1">Uncharacterized protein</fullName>
    </submittedName>
</protein>
<reference evidence="1 2" key="1">
    <citation type="journal article" date="2023" name="Mol. Ecol. Resour.">
        <title>Chromosome-level genome assembly of a triploid poplar Populus alba 'Berolinensis'.</title>
        <authorList>
            <person name="Chen S."/>
            <person name="Yu Y."/>
            <person name="Wang X."/>
            <person name="Wang S."/>
            <person name="Zhang T."/>
            <person name="Zhou Y."/>
            <person name="He R."/>
            <person name="Meng N."/>
            <person name="Wang Y."/>
            <person name="Liu W."/>
            <person name="Liu Z."/>
            <person name="Liu J."/>
            <person name="Guo Q."/>
            <person name="Huang H."/>
            <person name="Sederoff R.R."/>
            <person name="Wang G."/>
            <person name="Qu G."/>
            <person name="Chen S."/>
        </authorList>
    </citation>
    <scope>NUCLEOTIDE SEQUENCE [LARGE SCALE GENOMIC DNA]</scope>
    <source>
        <strain evidence="1">SC-2020</strain>
    </source>
</reference>
<accession>A0AAD6RQW7</accession>
<evidence type="ECO:0000313" key="1">
    <source>
        <dbReference type="EMBL" id="KAJ7013413.1"/>
    </source>
</evidence>
<dbReference type="AlphaFoldDB" id="A0AAD6RQW7"/>
<keyword evidence="2" id="KW-1185">Reference proteome</keyword>
<dbReference type="Proteomes" id="UP001164929">
    <property type="component" value="Chromosome 1"/>
</dbReference>